<evidence type="ECO:0000313" key="1">
    <source>
        <dbReference type="EMBL" id="KHE92733.1"/>
    </source>
</evidence>
<accession>A0A0B0ENR1</accession>
<dbReference type="EMBL" id="JRYO01000095">
    <property type="protein sequence ID" value="KHE92733.1"/>
    <property type="molecule type" value="Genomic_DNA"/>
</dbReference>
<dbReference type="InterPro" id="IPR012347">
    <property type="entry name" value="Ferritin-like"/>
</dbReference>
<proteinExistence type="predicted"/>
<dbReference type="Gene3D" id="1.20.1260.10">
    <property type="match status" value="1"/>
</dbReference>
<gene>
    <name evidence="1" type="ORF">SCABRO_01506</name>
</gene>
<dbReference type="SUPFAM" id="SSF47240">
    <property type="entry name" value="Ferritin-like"/>
    <property type="match status" value="1"/>
</dbReference>
<name>A0A0B0ENR1_9BACT</name>
<sequence length="64" mass="7384">MYSREALTDIFQKVLQFEEDVKVLYDGCIDKLADEDIINVLSSISKEEKGHIELAKQLIELIQD</sequence>
<dbReference type="InterPro" id="IPR009078">
    <property type="entry name" value="Ferritin-like_SF"/>
</dbReference>
<comment type="caution">
    <text evidence="1">The sequence shown here is derived from an EMBL/GenBank/DDBJ whole genome shotgun (WGS) entry which is preliminary data.</text>
</comment>
<reference evidence="1 2" key="1">
    <citation type="submission" date="2014-10" db="EMBL/GenBank/DDBJ databases">
        <title>Draft genome of anammox bacterium scalindua brodae, obtained using differential coverage binning of sequence data from two enrichment reactors.</title>
        <authorList>
            <person name="Speth D.R."/>
            <person name="Russ L."/>
            <person name="Kartal B."/>
            <person name="Op den Camp H.J."/>
            <person name="Dutilh B.E."/>
            <person name="Jetten M.S."/>
        </authorList>
    </citation>
    <scope>NUCLEOTIDE SEQUENCE [LARGE SCALE GENOMIC DNA]</scope>
    <source>
        <strain evidence="1">RU1</strain>
    </source>
</reference>
<protein>
    <recommendedName>
        <fullName evidence="3">Rubrerythrin diiron-binding domain-containing protein</fullName>
    </recommendedName>
</protein>
<organism evidence="1 2">
    <name type="scientific">Candidatus Scalindua brodae</name>
    <dbReference type="NCBI Taxonomy" id="237368"/>
    <lineage>
        <taxon>Bacteria</taxon>
        <taxon>Pseudomonadati</taxon>
        <taxon>Planctomycetota</taxon>
        <taxon>Candidatus Brocadiia</taxon>
        <taxon>Candidatus Brocadiales</taxon>
        <taxon>Candidatus Scalinduaceae</taxon>
        <taxon>Candidatus Scalindua</taxon>
    </lineage>
</organism>
<evidence type="ECO:0008006" key="3">
    <source>
        <dbReference type="Google" id="ProtNLM"/>
    </source>
</evidence>
<dbReference type="Proteomes" id="UP000030652">
    <property type="component" value="Unassembled WGS sequence"/>
</dbReference>
<evidence type="ECO:0000313" key="2">
    <source>
        <dbReference type="Proteomes" id="UP000030652"/>
    </source>
</evidence>
<dbReference type="AlphaFoldDB" id="A0A0B0ENR1"/>